<reference evidence="1" key="1">
    <citation type="submission" date="2022-07" db="EMBL/GenBank/DDBJ databases">
        <title>Phylogenomic reconstructions and comparative analyses of Kickxellomycotina fungi.</title>
        <authorList>
            <person name="Reynolds N.K."/>
            <person name="Stajich J.E."/>
            <person name="Barry K."/>
            <person name="Grigoriev I.V."/>
            <person name="Crous P."/>
            <person name="Smith M.E."/>
        </authorList>
    </citation>
    <scope>NUCLEOTIDE SEQUENCE</scope>
    <source>
        <strain evidence="1">Benny 63K</strain>
    </source>
</reference>
<accession>A0ACC1I8T4</accession>
<sequence>MFQAAQFYSPEDQLREEQARLMRSSNPDAEAAAAAAATADTEPGSRKRPRLAYEGEPDITKWAVPPAPDIFTLDTDHANNLTPDPAIAFATMTVTDEPTDPYQGIGPTLPDVHLSSEVLHQICNLCTAQNDFERRLFEHRKRIQHEYDRAMKQIDAREIIGPVPKQEKDEALRQHRVELDRADRRAIEKMDELRYQQQIQLQSLGVPGFYPSSDVNTMQTQQVALLQAMAQLKPQQQ</sequence>
<keyword evidence="2" id="KW-1185">Reference proteome</keyword>
<dbReference type="EMBL" id="JANBPG010001526">
    <property type="protein sequence ID" value="KAJ1889526.1"/>
    <property type="molecule type" value="Genomic_DNA"/>
</dbReference>
<evidence type="ECO:0000313" key="2">
    <source>
        <dbReference type="Proteomes" id="UP001150581"/>
    </source>
</evidence>
<dbReference type="Proteomes" id="UP001150581">
    <property type="component" value="Unassembled WGS sequence"/>
</dbReference>
<comment type="caution">
    <text evidence="1">The sequence shown here is derived from an EMBL/GenBank/DDBJ whole genome shotgun (WGS) entry which is preliminary data.</text>
</comment>
<evidence type="ECO:0000313" key="1">
    <source>
        <dbReference type="EMBL" id="KAJ1889526.1"/>
    </source>
</evidence>
<organism evidence="1 2">
    <name type="scientific">Kickxella alabastrina</name>
    <dbReference type="NCBI Taxonomy" id="61397"/>
    <lineage>
        <taxon>Eukaryota</taxon>
        <taxon>Fungi</taxon>
        <taxon>Fungi incertae sedis</taxon>
        <taxon>Zoopagomycota</taxon>
        <taxon>Kickxellomycotina</taxon>
        <taxon>Kickxellomycetes</taxon>
        <taxon>Kickxellales</taxon>
        <taxon>Kickxellaceae</taxon>
        <taxon>Kickxella</taxon>
    </lineage>
</organism>
<gene>
    <name evidence="1" type="ORF">LPJ66_007984</name>
</gene>
<proteinExistence type="predicted"/>
<protein>
    <submittedName>
        <fullName evidence="1">Uncharacterized protein</fullName>
    </submittedName>
</protein>
<name>A0ACC1I8T4_9FUNG</name>